<reference evidence="2" key="1">
    <citation type="submission" date="2015-07" db="EMBL/GenBank/DDBJ databases">
        <title>MeaNS - Measles Nucleotide Surveillance Program.</title>
        <authorList>
            <person name="Tran T."/>
            <person name="Druce J."/>
        </authorList>
    </citation>
    <scope>NUCLEOTIDE SEQUENCE</scope>
    <source>
        <strain evidence="2">UCB-OBI-ISO-001</strain>
        <tissue evidence="2">Gonad</tissue>
    </source>
</reference>
<dbReference type="EMBL" id="KQ417582">
    <property type="protein sequence ID" value="KOF91262.1"/>
    <property type="molecule type" value="Genomic_DNA"/>
</dbReference>
<feature type="transmembrane region" description="Helical" evidence="1">
    <location>
        <begin position="12"/>
        <end position="33"/>
    </location>
</feature>
<proteinExistence type="predicted"/>
<keyword evidence="1" id="KW-0472">Membrane</keyword>
<accession>A0A0L8HPY4</accession>
<sequence length="121" mass="13633">MELFRIDLLQFYFCLRILLCCLMGRVCVYTSLVCIEEQFRVLLLTDIFGFTLACCVVLYSQKRLMIVVVFSSCNSGDVGGSSDDDRTFVSTVGNSSSNTQTHTCSPNRPICIIRILPIQKK</sequence>
<keyword evidence="1" id="KW-0812">Transmembrane</keyword>
<gene>
    <name evidence="2" type="ORF">OCBIM_22009316mg</name>
</gene>
<name>A0A0L8HPY4_OCTBM</name>
<evidence type="ECO:0000313" key="2">
    <source>
        <dbReference type="EMBL" id="KOF91262.1"/>
    </source>
</evidence>
<organism evidence="2">
    <name type="scientific">Octopus bimaculoides</name>
    <name type="common">California two-spotted octopus</name>
    <dbReference type="NCBI Taxonomy" id="37653"/>
    <lineage>
        <taxon>Eukaryota</taxon>
        <taxon>Metazoa</taxon>
        <taxon>Spiralia</taxon>
        <taxon>Lophotrochozoa</taxon>
        <taxon>Mollusca</taxon>
        <taxon>Cephalopoda</taxon>
        <taxon>Coleoidea</taxon>
        <taxon>Octopodiformes</taxon>
        <taxon>Octopoda</taxon>
        <taxon>Incirrata</taxon>
        <taxon>Octopodidae</taxon>
        <taxon>Octopus</taxon>
    </lineage>
</organism>
<protein>
    <submittedName>
        <fullName evidence="2">Uncharacterized protein</fullName>
    </submittedName>
</protein>
<dbReference type="AlphaFoldDB" id="A0A0L8HPY4"/>
<feature type="transmembrane region" description="Helical" evidence="1">
    <location>
        <begin position="39"/>
        <end position="59"/>
    </location>
</feature>
<evidence type="ECO:0000256" key="1">
    <source>
        <dbReference type="SAM" id="Phobius"/>
    </source>
</evidence>
<keyword evidence="1" id="KW-1133">Transmembrane helix</keyword>